<evidence type="ECO:0000256" key="1">
    <source>
        <dbReference type="SAM" id="MobiDB-lite"/>
    </source>
</evidence>
<reference evidence="3" key="2">
    <citation type="submission" date="2023-01" db="EMBL/GenBank/DDBJ databases">
        <authorList>
            <person name="Petersen C."/>
        </authorList>
    </citation>
    <scope>NUCLEOTIDE SEQUENCE</scope>
    <source>
        <strain evidence="3">IBT 15450</strain>
    </source>
</reference>
<dbReference type="InterPro" id="IPR012334">
    <property type="entry name" value="Pectin_lyas_fold"/>
</dbReference>
<sequence>MDHGHENKEVEEDDNNQYDSTLGPCEEQVRLRHFYPSRQKLLFVLEILRSYQAMLHGDNSFARFFNVPLMSDVLAERIVSLFSEARPKILEACNHDINWADVVRERLFEVKRHENGKYQYYLPKRKALVEMSEFDHCLILSGIPRQLVHPKSHSSDVQAERSTLELIAKEIASWNDILSNLNEINKDILGKVAGKLRKLGESHSTPCSSQASQPIPTYESNEVNPHARTASEASAEASGAAIQSKFGNNKLFPYGRRWTAEQKACLPRWFESRAHLPEKEIELEFKQDFGHSRTFAAIQAKLYEVGAGKLRRKRKEEHRQNKIPVEISPAPAIDPFRSSIPSRSTPEAEVFDLPLPVPFDPEVNNNVVDNKGYFNVKDFGAVGDGKQSDTKYIERALAAANTQGGGVVWFPPGLYLIDQGSTVGRGFTISDSITLAGTGTGKPQFDAEQEIDPFATNGSKLLIRNTDIIPIFVTGWGSVIRDLAIYHEQEKLSTVPWVPTIFKEAIHVFGHDVLLKNLYLRNPYVGVVSEGVGRLSIDRLFGQPLDTGIDIDRATDTVRISNVHFWRFWSAAEPVAKHTFNNANAIISRRNDNPHFSNIFAIGYKTGFVFRKSVYGITSKFRINNADIDNCKFGIVIEADAQRTTGQAVNYTFQGTDDESQSGIRIEAPDATVQCGNIRVQNVQTNGILVLGPASFLMIDNVWVESWDKSGKEFPAIEAAGEGAVVSVGFNFLARNGGNILVKGTFGGKVLYPSNNNWPEAALWW</sequence>
<dbReference type="Pfam" id="PF12708">
    <property type="entry name" value="Pect-lyase_RHGA_epim"/>
    <property type="match status" value="1"/>
</dbReference>
<keyword evidence="3" id="KW-0456">Lyase</keyword>
<feature type="region of interest" description="Disordered" evidence="1">
    <location>
        <begin position="200"/>
        <end position="222"/>
    </location>
</feature>
<keyword evidence="4" id="KW-1185">Reference proteome</keyword>
<reference evidence="3" key="1">
    <citation type="journal article" date="2023" name="IMA Fungus">
        <title>Comparative genomic study of the Penicillium genus elucidates a diverse pangenome and 15 lateral gene transfer events.</title>
        <authorList>
            <person name="Petersen C."/>
            <person name="Sorensen T."/>
            <person name="Nielsen M.R."/>
            <person name="Sondergaard T.E."/>
            <person name="Sorensen J.L."/>
            <person name="Fitzpatrick D.A."/>
            <person name="Frisvad J.C."/>
            <person name="Nielsen K.L."/>
        </authorList>
    </citation>
    <scope>NUCLEOTIDE SEQUENCE</scope>
    <source>
        <strain evidence="3">IBT 15450</strain>
    </source>
</reference>
<dbReference type="AlphaFoldDB" id="A0AAD6IM87"/>
<proteinExistence type="predicted"/>
<accession>A0AAD6IM87</accession>
<evidence type="ECO:0000313" key="3">
    <source>
        <dbReference type="EMBL" id="KAJ6056956.1"/>
    </source>
</evidence>
<feature type="compositionally biased region" description="Polar residues" evidence="1">
    <location>
        <begin position="202"/>
        <end position="222"/>
    </location>
</feature>
<name>A0AAD6IM87_PENCN</name>
<gene>
    <name evidence="3" type="ORF">N7460_000230</name>
</gene>
<feature type="domain" description="Rhamnogalacturonase A/B/Epimerase-like pectate lyase" evidence="2">
    <location>
        <begin position="373"/>
        <end position="451"/>
    </location>
</feature>
<comment type="caution">
    <text evidence="3">The sequence shown here is derived from an EMBL/GenBank/DDBJ whole genome shotgun (WGS) entry which is preliminary data.</text>
</comment>
<organism evidence="3 4">
    <name type="scientific">Penicillium canescens</name>
    <dbReference type="NCBI Taxonomy" id="5083"/>
    <lineage>
        <taxon>Eukaryota</taxon>
        <taxon>Fungi</taxon>
        <taxon>Dikarya</taxon>
        <taxon>Ascomycota</taxon>
        <taxon>Pezizomycotina</taxon>
        <taxon>Eurotiomycetes</taxon>
        <taxon>Eurotiomycetidae</taxon>
        <taxon>Eurotiales</taxon>
        <taxon>Aspergillaceae</taxon>
        <taxon>Penicillium</taxon>
    </lineage>
</organism>
<dbReference type="EMBL" id="JAQJZL010000001">
    <property type="protein sequence ID" value="KAJ6056956.1"/>
    <property type="molecule type" value="Genomic_DNA"/>
</dbReference>
<feature type="region of interest" description="Disordered" evidence="1">
    <location>
        <begin position="1"/>
        <end position="22"/>
    </location>
</feature>
<dbReference type="Gene3D" id="2.160.20.10">
    <property type="entry name" value="Single-stranded right-handed beta-helix, Pectin lyase-like"/>
    <property type="match status" value="1"/>
</dbReference>
<evidence type="ECO:0000313" key="4">
    <source>
        <dbReference type="Proteomes" id="UP001219568"/>
    </source>
</evidence>
<dbReference type="GO" id="GO:0016829">
    <property type="term" value="F:lyase activity"/>
    <property type="evidence" value="ECO:0007669"/>
    <property type="project" value="UniProtKB-KW"/>
</dbReference>
<dbReference type="SUPFAM" id="SSF51126">
    <property type="entry name" value="Pectin lyase-like"/>
    <property type="match status" value="1"/>
</dbReference>
<dbReference type="Proteomes" id="UP001219568">
    <property type="component" value="Unassembled WGS sequence"/>
</dbReference>
<dbReference type="InterPro" id="IPR011050">
    <property type="entry name" value="Pectin_lyase_fold/virulence"/>
</dbReference>
<dbReference type="InterPro" id="IPR024535">
    <property type="entry name" value="RHGA/B-epi-like_pectate_lyase"/>
</dbReference>
<protein>
    <submittedName>
        <fullName evidence="3">Pectate lyase superfamily protein domain-containing protein</fullName>
    </submittedName>
</protein>
<evidence type="ECO:0000259" key="2">
    <source>
        <dbReference type="Pfam" id="PF12708"/>
    </source>
</evidence>